<sequence length="144" mass="16102">GGGRSGRCGRTQLRRGEWWATTSVIRNSVMNSTSMEWQVGKESMRGVRERIAPWEWLYIDIVASVCSLIVACAAEREEVCKCMELLKKSFGIGNNTDARMRIQKGMQTWTGGNKSDECHHSQGRGLRVGRGQRQATRASVALKI</sequence>
<dbReference type="KEGG" id="fme:FOMMEDRAFT_24397"/>
<feature type="non-terminal residue" evidence="2">
    <location>
        <position position="1"/>
    </location>
</feature>
<name>R7SFJ3_FOMME</name>
<dbReference type="GeneID" id="18678461"/>
<protein>
    <submittedName>
        <fullName evidence="2">Uncharacterized protein</fullName>
    </submittedName>
</protein>
<reference evidence="3" key="1">
    <citation type="journal article" date="2012" name="Science">
        <title>The Paleozoic origin of enzymatic lignin decomposition reconstructed from 31 fungal genomes.</title>
        <authorList>
            <person name="Floudas D."/>
            <person name="Binder M."/>
            <person name="Riley R."/>
            <person name="Barry K."/>
            <person name="Blanchette R.A."/>
            <person name="Henrissat B."/>
            <person name="Martinez A.T."/>
            <person name="Otillar R."/>
            <person name="Spatafora J.W."/>
            <person name="Yadav J.S."/>
            <person name="Aerts A."/>
            <person name="Benoit I."/>
            <person name="Boyd A."/>
            <person name="Carlson A."/>
            <person name="Copeland A."/>
            <person name="Coutinho P.M."/>
            <person name="de Vries R.P."/>
            <person name="Ferreira P."/>
            <person name="Findley K."/>
            <person name="Foster B."/>
            <person name="Gaskell J."/>
            <person name="Glotzer D."/>
            <person name="Gorecki P."/>
            <person name="Heitman J."/>
            <person name="Hesse C."/>
            <person name="Hori C."/>
            <person name="Igarashi K."/>
            <person name="Jurgens J.A."/>
            <person name="Kallen N."/>
            <person name="Kersten P."/>
            <person name="Kohler A."/>
            <person name="Kuees U."/>
            <person name="Kumar T.K.A."/>
            <person name="Kuo A."/>
            <person name="LaButti K."/>
            <person name="Larrondo L.F."/>
            <person name="Lindquist E."/>
            <person name="Ling A."/>
            <person name="Lombard V."/>
            <person name="Lucas S."/>
            <person name="Lundell T."/>
            <person name="Martin R."/>
            <person name="McLaughlin D.J."/>
            <person name="Morgenstern I."/>
            <person name="Morin E."/>
            <person name="Murat C."/>
            <person name="Nagy L.G."/>
            <person name="Nolan M."/>
            <person name="Ohm R.A."/>
            <person name="Patyshakuliyeva A."/>
            <person name="Rokas A."/>
            <person name="Ruiz-Duenas F.J."/>
            <person name="Sabat G."/>
            <person name="Salamov A."/>
            <person name="Samejima M."/>
            <person name="Schmutz J."/>
            <person name="Slot J.C."/>
            <person name="St John F."/>
            <person name="Stenlid J."/>
            <person name="Sun H."/>
            <person name="Sun S."/>
            <person name="Syed K."/>
            <person name="Tsang A."/>
            <person name="Wiebenga A."/>
            <person name="Young D."/>
            <person name="Pisabarro A."/>
            <person name="Eastwood D.C."/>
            <person name="Martin F."/>
            <person name="Cullen D."/>
            <person name="Grigoriev I.V."/>
            <person name="Hibbett D.S."/>
        </authorList>
    </citation>
    <scope>NUCLEOTIDE SEQUENCE [LARGE SCALE GENOMIC DNA]</scope>
    <source>
        <strain evidence="3">MF3/22</strain>
    </source>
</reference>
<feature type="region of interest" description="Disordered" evidence="1">
    <location>
        <begin position="109"/>
        <end position="130"/>
    </location>
</feature>
<keyword evidence="3" id="KW-1185">Reference proteome</keyword>
<evidence type="ECO:0000313" key="3">
    <source>
        <dbReference type="Proteomes" id="UP000053630"/>
    </source>
</evidence>
<dbReference type="AlphaFoldDB" id="R7SFJ3"/>
<accession>R7SFJ3</accession>
<dbReference type="RefSeq" id="XP_007272240.1">
    <property type="nucleotide sequence ID" value="XM_007272178.1"/>
</dbReference>
<dbReference type="EMBL" id="JH718269">
    <property type="protein sequence ID" value="EJC97496.1"/>
    <property type="molecule type" value="Genomic_DNA"/>
</dbReference>
<proteinExistence type="predicted"/>
<dbReference type="Proteomes" id="UP000053630">
    <property type="component" value="Unassembled WGS sequence"/>
</dbReference>
<gene>
    <name evidence="2" type="ORF">FOMMEDRAFT_24397</name>
</gene>
<organism evidence="2 3">
    <name type="scientific">Fomitiporia mediterranea (strain MF3/22)</name>
    <name type="common">Grapevine white-rot fungus</name>
    <dbReference type="NCBI Taxonomy" id="694068"/>
    <lineage>
        <taxon>Eukaryota</taxon>
        <taxon>Fungi</taxon>
        <taxon>Dikarya</taxon>
        <taxon>Basidiomycota</taxon>
        <taxon>Agaricomycotina</taxon>
        <taxon>Agaricomycetes</taxon>
        <taxon>Hymenochaetales</taxon>
        <taxon>Hymenochaetaceae</taxon>
        <taxon>Fomitiporia</taxon>
    </lineage>
</organism>
<evidence type="ECO:0000256" key="1">
    <source>
        <dbReference type="SAM" id="MobiDB-lite"/>
    </source>
</evidence>
<evidence type="ECO:0000313" key="2">
    <source>
        <dbReference type="EMBL" id="EJC97496.1"/>
    </source>
</evidence>